<evidence type="ECO:0000313" key="2">
    <source>
        <dbReference type="Proteomes" id="UP001059041"/>
    </source>
</evidence>
<keyword evidence="2" id="KW-1185">Reference proteome</keyword>
<dbReference type="AlphaFoldDB" id="A0A9W7WBW5"/>
<dbReference type="EMBL" id="JAFHDT010000020">
    <property type="protein sequence ID" value="KAI7795287.1"/>
    <property type="molecule type" value="Genomic_DNA"/>
</dbReference>
<accession>A0A9W7WBW5</accession>
<dbReference type="Proteomes" id="UP001059041">
    <property type="component" value="Linkage Group LG20"/>
</dbReference>
<name>A0A9W7WBW5_TRIRA</name>
<protein>
    <submittedName>
        <fullName evidence="1">Uncharacterized protein</fullName>
    </submittedName>
</protein>
<proteinExistence type="predicted"/>
<sequence length="132" mass="14638">MRRAKLEIYDSPRLRPFLTTMSCFLLFILCDKVNQGDCELHVILQWTLYEESGGYGAVRINCVYTHIVTGGDNTFQPVPALLLDMEPPGTPVSSPSRSTRARDGLVKEATDGPLASCLFMGGPYQLLLHHVP</sequence>
<comment type="caution">
    <text evidence="1">The sequence shown here is derived from an EMBL/GenBank/DDBJ whole genome shotgun (WGS) entry which is preliminary data.</text>
</comment>
<evidence type="ECO:0000313" key="1">
    <source>
        <dbReference type="EMBL" id="KAI7795287.1"/>
    </source>
</evidence>
<reference evidence="1" key="1">
    <citation type="submission" date="2021-02" db="EMBL/GenBank/DDBJ databases">
        <title>Comparative genomics reveals that relaxation of natural selection precedes convergent phenotypic evolution of cavefish.</title>
        <authorList>
            <person name="Peng Z."/>
        </authorList>
    </citation>
    <scope>NUCLEOTIDE SEQUENCE</scope>
    <source>
        <tissue evidence="1">Muscle</tissue>
    </source>
</reference>
<organism evidence="1 2">
    <name type="scientific">Triplophysa rosa</name>
    <name type="common">Cave loach</name>
    <dbReference type="NCBI Taxonomy" id="992332"/>
    <lineage>
        <taxon>Eukaryota</taxon>
        <taxon>Metazoa</taxon>
        <taxon>Chordata</taxon>
        <taxon>Craniata</taxon>
        <taxon>Vertebrata</taxon>
        <taxon>Euteleostomi</taxon>
        <taxon>Actinopterygii</taxon>
        <taxon>Neopterygii</taxon>
        <taxon>Teleostei</taxon>
        <taxon>Ostariophysi</taxon>
        <taxon>Cypriniformes</taxon>
        <taxon>Nemacheilidae</taxon>
        <taxon>Triplophysa</taxon>
    </lineage>
</organism>
<gene>
    <name evidence="1" type="ORF">IRJ41_013743</name>
</gene>